<keyword evidence="4" id="KW-0547">Nucleotide-binding</keyword>
<evidence type="ECO:0000313" key="13">
    <source>
        <dbReference type="EMBL" id="UCR95342.1"/>
    </source>
</evidence>
<keyword evidence="5" id="KW-0378">Hydrolase</keyword>
<sequence length="1468" mass="166545">MATHYNRLADQLTDPNIKIDNQRLVAAELAQYAAQTRLTANYAVTPEVASLLEREGIATYPLATQLHSHAGEKIIENVMLNKTAQHMRTSPGPYTFIQLKRAKLQYLRRGPQHNDQIINYATTPKDYARFDILSDLDNTPIINSTAFLHDTLHFLTPLQLATLFARNNGLHTLFATVVLPVEALFHHESEHRDLYTISYHDQTKSFFYEPNGLAGASYHHPVSTLQWLAIGQIVTSNFTLTFEKLETHGAHHLFTITKRTALPPIVYNYLRSDRVILPALFYGKKSNVTYPFHADFVSRLTHYVLSVKAVAVRDIWAKIRQITPTSDVGHCNNVELLRLVNYLMVVAALHSITEDDLRARNNIFMRAFRHVTAYIRDALSFLFSGSDFENLIKYLRVVPFQYMITCKKLDVRGKPHTRWLPFDHENDNPLAPGTDDYHHEPLRGLDIVLAQYNAQQPNDVDPINHQIDDDDTPETSESEAMITDVVPTTVDNDSITTAHPTTNDNTSGYDSDVSTDEPATTLTVNATVHTHPVDEIVTPEPENDENTNEIVTTPAPTVSNTSPITPKKHAQMPLSPIEADILTTLGYTDHTLQYGESGKIRAIVMNEPAHTKIPGTTSKNANTVIEAFTRVHRHAYAHIPDIDRAKLLADDLENGRIGVHFKQRKPDERKSILTSIERECKAIALIANHGAGGCGKSHTLQQLFNQSATILASTLIITPTAELREDWVRKLNTERRDTINTYERAIFDGSKSIVVFDDYGKLPAGYIDLYLRSHKSTQLAILTGDERQSRHHITDHTAHSVDLTAEIDHYAQYTDYYVNATHRQPRRLANPLDVFSSHDRPATVTTTDLTPTDRPLLVPSLKTKMILTEHGKRAMTYAGCQGLTVPHVAMLLDHSTINVDETALYTALSRASESITFVNTYVNDPEFLNKLEATPYIKTMLSGVREDEQAGVDHTPPEPPQETPNPRTHIPVDNIETLMEPVIEDMLEKEDRELYTEEHGKTNVVQTNNPIINAFPHQQANDSALEKITIEKRIRTSDPIANNRRIIETRALGNLLFEAYADFMQVPRAKQKFDIDLWHRCRQKAERTYLSKSHAQIANGAKRHDPDMPAEYINLLIKSQWVKKPEKVGKAIKAGQTISCFKQETVLITTTMALYLRAKRDTHQPSNVFIMCERTPNQFSEFVKTQWSFTRDSYESDYEQYDQSQDGVFLNFELRKAAHFGIPQEIIDFYRWIKTNARSFVGTLDVMRLSGEGPTFDANTECNIAYDALRYHLDSSVAAAYAGDDLARDRVCKERASWATFEPQFKLKAKPVVTRKPRFCGWLITPHGLVKDPIQLYQSFLLGEELKKIDKIGRSYAHDFQFAYKMGDKLHEIFDETQMTNHHALVRKLHRYGYHVESSGDHLAAYHVTSDRLLAHRNPNIDVQARITESELDPKINATASLKEIKRKQPARKRNSLMSLIVGRGKST</sequence>
<dbReference type="InterPro" id="IPR027417">
    <property type="entry name" value="P-loop_NTPase"/>
</dbReference>
<dbReference type="InterPro" id="IPR007094">
    <property type="entry name" value="RNA-dir_pol_PSvirus"/>
</dbReference>
<dbReference type="GO" id="GO:0008174">
    <property type="term" value="F:mRNA methyltransferase activity"/>
    <property type="evidence" value="ECO:0007669"/>
    <property type="project" value="UniProtKB-UniRule"/>
</dbReference>
<dbReference type="CDD" id="cd23246">
    <property type="entry name" value="Alphaflexiviridae_RdRp"/>
    <property type="match status" value="1"/>
</dbReference>
<dbReference type="SUPFAM" id="SSF56672">
    <property type="entry name" value="DNA/RNA polymerases"/>
    <property type="match status" value="1"/>
</dbReference>
<dbReference type="PROSITE" id="PS51657">
    <property type="entry name" value="PSRV_HELICASE"/>
    <property type="match status" value="1"/>
</dbReference>
<dbReference type="GO" id="GO:0016556">
    <property type="term" value="P:mRNA modification"/>
    <property type="evidence" value="ECO:0007669"/>
    <property type="project" value="InterPro"/>
</dbReference>
<dbReference type="EMBL" id="MW454906">
    <property type="protein sequence ID" value="UCR95342.1"/>
    <property type="molecule type" value="Genomic_RNA"/>
</dbReference>
<dbReference type="Pfam" id="PF00978">
    <property type="entry name" value="RdRP_2"/>
    <property type="match status" value="1"/>
</dbReference>
<keyword evidence="2" id="KW-0808">Transferase</keyword>
<protein>
    <submittedName>
        <fullName evidence="13">Replicase</fullName>
    </submittedName>
</protein>
<feature type="region of interest" description="Disordered" evidence="9">
    <location>
        <begin position="491"/>
        <end position="515"/>
    </location>
</feature>
<proteinExistence type="predicted"/>
<dbReference type="GO" id="GO:0005524">
    <property type="term" value="F:ATP binding"/>
    <property type="evidence" value="ECO:0007669"/>
    <property type="project" value="UniProtKB-KW"/>
</dbReference>
<dbReference type="Pfam" id="PF01443">
    <property type="entry name" value="Viral_helicase1"/>
    <property type="match status" value="1"/>
</dbReference>
<dbReference type="PROSITE" id="PS51743">
    <property type="entry name" value="ALPHAVIRUS_MT"/>
    <property type="match status" value="1"/>
</dbReference>
<evidence type="ECO:0000256" key="2">
    <source>
        <dbReference type="ARBA" id="ARBA00022679"/>
    </source>
</evidence>
<dbReference type="Pfam" id="PF01660">
    <property type="entry name" value="Vmethyltransf"/>
    <property type="match status" value="1"/>
</dbReference>
<dbReference type="PROSITE" id="PS50507">
    <property type="entry name" value="RDRP_SSRNA_POS"/>
    <property type="match status" value="1"/>
</dbReference>
<dbReference type="CDD" id="cd18809">
    <property type="entry name" value="SF1_C_RecD"/>
    <property type="match status" value="1"/>
</dbReference>
<dbReference type="GO" id="GO:0039694">
    <property type="term" value="P:viral RNA genome replication"/>
    <property type="evidence" value="ECO:0007669"/>
    <property type="project" value="InterPro"/>
</dbReference>
<dbReference type="GO" id="GO:0003968">
    <property type="term" value="F:RNA-directed RNA polymerase activity"/>
    <property type="evidence" value="ECO:0007669"/>
    <property type="project" value="UniProtKB-KW"/>
</dbReference>
<accession>A0A8K1J6E8</accession>
<dbReference type="Gene3D" id="3.40.50.300">
    <property type="entry name" value="P-loop containing nucleotide triphosphate hydrolases"/>
    <property type="match status" value="1"/>
</dbReference>
<name>A0A8K1J6E8_9VIRU</name>
<dbReference type="GO" id="GO:0006396">
    <property type="term" value="P:RNA processing"/>
    <property type="evidence" value="ECO:0007669"/>
    <property type="project" value="InterPro"/>
</dbReference>
<organism evidence="13">
    <name type="scientific">Sclerotinia sclerotiorum alphaflexivirus 1</name>
    <dbReference type="NCBI Taxonomy" id="2879903"/>
    <lineage>
        <taxon>Viruses</taxon>
        <taxon>Riboviria</taxon>
        <taxon>Orthornavirae</taxon>
        <taxon>Kitrinoviricota</taxon>
        <taxon>Alsuviricetes</taxon>
        <taxon>Tymovirales</taxon>
        <taxon>Alphaflexiviridae</taxon>
        <taxon>Botrexvirus</taxon>
        <taxon>Botrexvirus unosclerotiniae</taxon>
    </lineage>
</organism>
<evidence type="ECO:0000256" key="9">
    <source>
        <dbReference type="SAM" id="MobiDB-lite"/>
    </source>
</evidence>
<feature type="domain" description="(+)RNA virus helicase C-terminal" evidence="11">
    <location>
        <begin position="665"/>
        <end position="952"/>
    </location>
</feature>
<evidence type="ECO:0000256" key="6">
    <source>
        <dbReference type="ARBA" id="ARBA00022840"/>
    </source>
</evidence>
<reference evidence="13" key="1">
    <citation type="submission" date="2021-01" db="EMBL/GenBank/DDBJ databases">
        <authorList>
            <person name="Liang W."/>
            <person name="Lu Z."/>
            <person name="Jiang D."/>
            <person name="Fu Y."/>
            <person name="Xie J."/>
            <person name="Cheng J."/>
            <person name="Lin Y."/>
            <person name="Chen T."/>
        </authorList>
    </citation>
    <scope>NUCLEOTIDE SEQUENCE</scope>
    <source>
        <strain evidence="13">GB862</strain>
    </source>
</reference>
<feature type="compositionally biased region" description="Polar residues" evidence="9">
    <location>
        <begin position="550"/>
        <end position="564"/>
    </location>
</feature>
<dbReference type="InterPro" id="IPR001788">
    <property type="entry name" value="RNA-dep_RNA_pol_alsuvir"/>
</dbReference>
<evidence type="ECO:0000259" key="11">
    <source>
        <dbReference type="PROSITE" id="PS51657"/>
    </source>
</evidence>
<evidence type="ECO:0000259" key="10">
    <source>
        <dbReference type="PROSITE" id="PS50507"/>
    </source>
</evidence>
<keyword evidence="3" id="KW-0548">Nucleotidyltransferase</keyword>
<evidence type="ECO:0000256" key="3">
    <source>
        <dbReference type="ARBA" id="ARBA00022695"/>
    </source>
</evidence>
<keyword evidence="7" id="KW-0693">Viral RNA replication</keyword>
<feature type="compositionally biased region" description="Polar residues" evidence="9">
    <location>
        <begin position="491"/>
        <end position="509"/>
    </location>
</feature>
<dbReference type="SUPFAM" id="SSF52540">
    <property type="entry name" value="P-loop containing nucleoside triphosphate hydrolases"/>
    <property type="match status" value="1"/>
</dbReference>
<keyword evidence="6" id="KW-0067">ATP-binding</keyword>
<dbReference type="GO" id="GO:0016787">
    <property type="term" value="F:hydrolase activity"/>
    <property type="evidence" value="ECO:0007669"/>
    <property type="project" value="UniProtKB-KW"/>
</dbReference>
<evidence type="ECO:0000259" key="12">
    <source>
        <dbReference type="PROSITE" id="PS51743"/>
    </source>
</evidence>
<dbReference type="GO" id="GO:0006351">
    <property type="term" value="P:DNA-templated transcription"/>
    <property type="evidence" value="ECO:0007669"/>
    <property type="project" value="InterPro"/>
</dbReference>
<comment type="function">
    <text evidence="8">RNA replication. The central part of this protein possibly functions as an ATP-binding helicase.</text>
</comment>
<evidence type="ECO:0000256" key="8">
    <source>
        <dbReference type="ARBA" id="ARBA00025585"/>
    </source>
</evidence>
<evidence type="ECO:0000256" key="1">
    <source>
        <dbReference type="ARBA" id="ARBA00022484"/>
    </source>
</evidence>
<evidence type="ECO:0000256" key="7">
    <source>
        <dbReference type="ARBA" id="ARBA00022953"/>
    </source>
</evidence>
<dbReference type="InterPro" id="IPR043502">
    <property type="entry name" value="DNA/RNA_pol_sf"/>
</dbReference>
<dbReference type="InterPro" id="IPR002588">
    <property type="entry name" value="Alphavirus-like_MT_dom"/>
</dbReference>
<keyword evidence="1" id="KW-0696">RNA-directed RNA polymerase</keyword>
<evidence type="ECO:0000256" key="4">
    <source>
        <dbReference type="ARBA" id="ARBA00022741"/>
    </source>
</evidence>
<feature type="domain" description="RdRp catalytic" evidence="10">
    <location>
        <begin position="1191"/>
        <end position="1298"/>
    </location>
</feature>
<evidence type="ECO:0000256" key="5">
    <source>
        <dbReference type="ARBA" id="ARBA00022801"/>
    </source>
</evidence>
<feature type="region of interest" description="Disordered" evidence="9">
    <location>
        <begin position="945"/>
        <end position="971"/>
    </location>
</feature>
<feature type="region of interest" description="Disordered" evidence="9">
    <location>
        <begin position="536"/>
        <end position="571"/>
    </location>
</feature>
<dbReference type="GO" id="GO:0003723">
    <property type="term" value="F:RNA binding"/>
    <property type="evidence" value="ECO:0007669"/>
    <property type="project" value="InterPro"/>
</dbReference>
<feature type="domain" description="Alphavirus-like MT" evidence="12">
    <location>
        <begin position="60"/>
        <end position="228"/>
    </location>
</feature>
<dbReference type="InterPro" id="IPR027351">
    <property type="entry name" value="(+)RNA_virus_helicase_core_dom"/>
</dbReference>